<sequence>MKGKYKAALALLLLLILVPLTLLMTLGLWVPTLAGIWLPVGTRIALEQSPRLTRHGLVIPDLRYLVNDCSLAHITQAELTHPSRWLLNIKSLKLDAACLAKLPATEASPAAPRTLAQWQSMLPNTWINIDNVILAPWPEWQGKLAISMTPVIQQIRYQGEKVKFQGQLRGQALTVSQLEIAALANQPPVSLAGEFMLPLVPDGMPVSGHAAATLRLPQEPSLVDAELEWRDNAGQLIVMARGNPDPILDLPWAVTRQRLTISDGRWNWPYQGFPLSGRLAFNIDNWQAGPDNARVSGRLNILTQGDAGKANAVLTIGPGKLSMDSSEMPLQLTGEAKQKDLIFYAVLPAMFRGSLADPQLTFAPGALLRSRGRVIDALDIDEIRWPLAGVKVTPRGVDGRLQAILRAHENEMGDFVLHLDGLANDFLPDAGRWRWRYWGQGSFTPMRARWDIAGQGEWHDNTIRLTSLSTGFDQLHYGAMTVTSPRLALNKPIVWVRDATTPSLQGALSLEAGKTVFTSGSVLPPSTINFSVEGREPTLFQFKGDLRAGAIGPVRLNGRWDGERLRGQAWWPKQSLIVFQPLLPPNWKMTLREGSLYAQVAFSAAQGQGFEAGGHGVLKGGSAWMPDNKINGVDFILPFRFHNGAWQLGTRGPVSLRIAGIVNQVTAKNITADLQGGYPWSESNPLLLSDVSVDVLGGQIIMKQLRMPQHDPALLRVQNISSSELISAINPKQFAMSGPVSGALPLWLDNEKWIIKDGWLTNPGPMTLRIDKDTADAVVKDNVTAGSAINWLRYMEITHSWTKINVDNLGVLTMQAAITGKSRVQAAITGKSRVDGKTAIVNLNYTHEENVFTLWRSLRFGDNLQAWLEQNTALPQPPCRKDKDCEDK</sequence>
<dbReference type="NCBIfam" id="NF007971">
    <property type="entry name" value="PRK10695.1"/>
    <property type="match status" value="1"/>
</dbReference>
<protein>
    <submittedName>
        <fullName evidence="1">YdbH family protein</fullName>
    </submittedName>
</protein>
<reference evidence="1" key="1">
    <citation type="submission" date="2019-10" db="EMBL/GenBank/DDBJ databases">
        <authorList>
            <person name="Ashton P.M."/>
            <person name="Dallman T."/>
            <person name="Nair S."/>
            <person name="De Pinna E."/>
            <person name="Peters T."/>
            <person name="Grant K."/>
        </authorList>
    </citation>
    <scope>NUCLEOTIDE SEQUENCE</scope>
    <source>
        <strain evidence="1">808267</strain>
    </source>
</reference>
<comment type="caution">
    <text evidence="1">The sequence shown here is derived from an EMBL/GenBank/DDBJ whole genome shotgun (WGS) entry which is preliminary data.</text>
</comment>
<gene>
    <name evidence="1" type="ORF">F9Q54_10180</name>
</gene>
<proteinExistence type="predicted"/>
<evidence type="ECO:0000313" key="1">
    <source>
        <dbReference type="EMBL" id="EDA0998570.1"/>
    </source>
</evidence>
<organism evidence="1">
    <name type="scientific">Salmonella enterica I</name>
    <dbReference type="NCBI Taxonomy" id="59201"/>
    <lineage>
        <taxon>Bacteria</taxon>
        <taxon>Pseudomonadati</taxon>
        <taxon>Pseudomonadota</taxon>
        <taxon>Gammaproteobacteria</taxon>
        <taxon>Enterobacterales</taxon>
        <taxon>Enterobacteriaceae</taxon>
        <taxon>Salmonella</taxon>
    </lineage>
</organism>
<dbReference type="AlphaFoldDB" id="A0A625T4H0"/>
<dbReference type="EMBL" id="AALIYN010000008">
    <property type="protein sequence ID" value="EDA0998570.1"/>
    <property type="molecule type" value="Genomic_DNA"/>
</dbReference>
<dbReference type="InterPro" id="IPR021730">
    <property type="entry name" value="YdbH"/>
</dbReference>
<dbReference type="Pfam" id="PF11739">
    <property type="entry name" value="YdbH-like"/>
    <property type="match status" value="1"/>
</dbReference>
<accession>A0A625T4H0</accession>
<name>A0A625T4H0_SALET</name>